<organism evidence="1 2">
    <name type="scientific">Actinospica durhamensis</name>
    <dbReference type="NCBI Taxonomy" id="1508375"/>
    <lineage>
        <taxon>Bacteria</taxon>
        <taxon>Bacillati</taxon>
        <taxon>Actinomycetota</taxon>
        <taxon>Actinomycetes</taxon>
        <taxon>Catenulisporales</taxon>
        <taxon>Actinospicaceae</taxon>
        <taxon>Actinospica</taxon>
    </lineage>
</organism>
<sequence length="552" mass="61185">MNTLNEIADDYVERVAVLEPILATYTGIAGHDDRLPDLTVEGYDERAELDRATLAAVTAYAAGSADEKVARLAMIERLGLAVEAHDAGDDTRQLDVIASQVQGVRQAFDLMPTEGEAAVVNIAKRMAAVPTAYRQLGQTLLASARDGRAPAERQVLEVAKQCENWAKPEGGFYQSLIAGLEAAGGLRTDLERAAEEASQATAELGAFLKSELLPLAVREDAVGRERYARASREFLGATVDLDEAYEWGWAEVARLEAEQRRVAGLIKADATALEAMELLDADPARRIAGRENFRAWMQDLATRTIDELHGVHFDIPEPARRIEACLAPTGDGGVYYTGPSEDWSRPGRMWWSVPDGVEEFSTWQEVTTVYHEGVPGHHLQVSAAVYQQEKLNRWQRLLCWVSGHGEGWALYSERLMEELGYLQDPGAHLGMLDMQMLRAARVVVDLGVHLRLPIPAGTGWREGEVWNPELAWEFLRAHSRMEEPNLRFELNRYLGWPGQAPSYKLGEKIWLEARDQAKARKGAAFSLKEFHDQALALGSLGLDPLQKVLAEL</sequence>
<protein>
    <submittedName>
        <fullName evidence="1">DUF885 domain-containing protein</fullName>
    </submittedName>
</protein>
<proteinExistence type="predicted"/>
<keyword evidence="2" id="KW-1185">Reference proteome</keyword>
<evidence type="ECO:0000313" key="2">
    <source>
        <dbReference type="Proteomes" id="UP000675781"/>
    </source>
</evidence>
<accession>A0A941EHQ9</accession>
<evidence type="ECO:0000313" key="1">
    <source>
        <dbReference type="EMBL" id="MBR7832805.1"/>
    </source>
</evidence>
<dbReference type="EMBL" id="JAGSOG010000017">
    <property type="protein sequence ID" value="MBR7832805.1"/>
    <property type="molecule type" value="Genomic_DNA"/>
</dbReference>
<dbReference type="AlphaFoldDB" id="A0A941EHQ9"/>
<name>A0A941EHQ9_9ACTN</name>
<dbReference type="InterPro" id="IPR010281">
    <property type="entry name" value="DUF885"/>
</dbReference>
<comment type="caution">
    <text evidence="1">The sequence shown here is derived from an EMBL/GenBank/DDBJ whole genome shotgun (WGS) entry which is preliminary data.</text>
</comment>
<dbReference type="Pfam" id="PF05960">
    <property type="entry name" value="DUF885"/>
    <property type="match status" value="1"/>
</dbReference>
<dbReference type="Proteomes" id="UP000675781">
    <property type="component" value="Unassembled WGS sequence"/>
</dbReference>
<dbReference type="PANTHER" id="PTHR33361">
    <property type="entry name" value="GLR0591 PROTEIN"/>
    <property type="match status" value="1"/>
</dbReference>
<gene>
    <name evidence="1" type="ORF">KDL01_06005</name>
</gene>
<dbReference type="PANTHER" id="PTHR33361:SF2">
    <property type="entry name" value="DUF885 DOMAIN-CONTAINING PROTEIN"/>
    <property type="match status" value="1"/>
</dbReference>
<dbReference type="RefSeq" id="WP_212527331.1">
    <property type="nucleotide sequence ID" value="NZ_JAGSOG010000017.1"/>
</dbReference>
<reference evidence="1" key="1">
    <citation type="submission" date="2021-04" db="EMBL/GenBank/DDBJ databases">
        <title>Genome based classification of Actinospica acidithermotolerans sp. nov., an actinobacterium isolated from an Indonesian hot spring.</title>
        <authorList>
            <person name="Kusuma A.B."/>
            <person name="Putra K.E."/>
            <person name="Nafisah S."/>
            <person name="Loh J."/>
            <person name="Nouioui I."/>
            <person name="Goodfellow M."/>
        </authorList>
    </citation>
    <scope>NUCLEOTIDE SEQUENCE</scope>
    <source>
        <strain evidence="1">CSCA 57</strain>
    </source>
</reference>